<evidence type="ECO:0000256" key="2">
    <source>
        <dbReference type="ARBA" id="ARBA00023054"/>
    </source>
</evidence>
<dbReference type="InterPro" id="IPR029688">
    <property type="entry name" value="ICR"/>
</dbReference>
<reference evidence="4 5" key="1">
    <citation type="submission" date="2018-10" db="EMBL/GenBank/DDBJ databases">
        <title>A high-quality apple genome assembly.</title>
        <authorList>
            <person name="Hu J."/>
        </authorList>
    </citation>
    <scope>NUCLEOTIDE SEQUENCE [LARGE SCALE GENOMIC DNA]</scope>
    <source>
        <strain evidence="5">cv. HFTH1</strain>
        <tissue evidence="4">Young leaf</tissue>
    </source>
</reference>
<dbReference type="EMBL" id="RDQH01000341">
    <property type="protein sequence ID" value="RXH75469.1"/>
    <property type="molecule type" value="Genomic_DNA"/>
</dbReference>
<proteinExistence type="inferred from homology"/>
<dbReference type="Proteomes" id="UP000290289">
    <property type="component" value="Chromosome 15"/>
</dbReference>
<accession>A0A498HXW6</accession>
<gene>
    <name evidence="4" type="ORF">DVH24_030190</name>
</gene>
<evidence type="ECO:0000256" key="3">
    <source>
        <dbReference type="SAM" id="Coils"/>
    </source>
</evidence>
<comment type="caution">
    <text evidence="4">The sequence shown here is derived from an EMBL/GenBank/DDBJ whole genome shotgun (WGS) entry which is preliminary data.</text>
</comment>
<keyword evidence="5" id="KW-1185">Reference proteome</keyword>
<keyword evidence="2 3" id="KW-0175">Coiled coil</keyword>
<organism evidence="4 5">
    <name type="scientific">Malus domestica</name>
    <name type="common">Apple</name>
    <name type="synonym">Pyrus malus</name>
    <dbReference type="NCBI Taxonomy" id="3750"/>
    <lineage>
        <taxon>Eukaryota</taxon>
        <taxon>Viridiplantae</taxon>
        <taxon>Streptophyta</taxon>
        <taxon>Embryophyta</taxon>
        <taxon>Tracheophyta</taxon>
        <taxon>Spermatophyta</taxon>
        <taxon>Magnoliopsida</taxon>
        <taxon>eudicotyledons</taxon>
        <taxon>Gunneridae</taxon>
        <taxon>Pentapetalae</taxon>
        <taxon>rosids</taxon>
        <taxon>fabids</taxon>
        <taxon>Rosales</taxon>
        <taxon>Rosaceae</taxon>
        <taxon>Amygdaloideae</taxon>
        <taxon>Maleae</taxon>
        <taxon>Malus</taxon>
    </lineage>
</organism>
<name>A0A498HXW6_MALDO</name>
<feature type="coiled-coil region" evidence="3">
    <location>
        <begin position="90"/>
        <end position="176"/>
    </location>
</feature>
<evidence type="ECO:0000256" key="1">
    <source>
        <dbReference type="ARBA" id="ARBA00009778"/>
    </source>
</evidence>
<comment type="similarity">
    <text evidence="1">Belongs to the ICR family.</text>
</comment>
<dbReference type="AlphaFoldDB" id="A0A498HXW6"/>
<sequence length="240" mass="26943">MTTLSFHCSHAKTRIPQASKFYLNDDQFSYASRRAKQFQLQTNCIKLKFWHVKVEPSETDQVEDETKQVDKSDEATSILEAEKLSALPDLALKNDEIDMLSAELEDKAKQLEGLVKKLNEAALNILSAQVKEKEMSLKLNQLEEELEKLQATERAKEALEAEMKKMRVQTEQWRKAADAAIAVLTGGVEMNGRVIKPSTGGYIDFVGSQADDLDDGFGSGKRKGAGKKMFGDLWKKKGQR</sequence>
<evidence type="ECO:0000313" key="5">
    <source>
        <dbReference type="Proteomes" id="UP000290289"/>
    </source>
</evidence>
<protein>
    <submittedName>
        <fullName evidence="4">Uncharacterized protein</fullName>
    </submittedName>
</protein>
<evidence type="ECO:0000313" key="4">
    <source>
        <dbReference type="EMBL" id="RXH75469.1"/>
    </source>
</evidence>
<dbReference type="STRING" id="3750.A0A498HXW6"/>
<dbReference type="PANTHER" id="PTHR34224">
    <property type="entry name" value="INTERACTOR OF CONSTITUTIVE ACTIVE ROPS 2, CHLOROPLASTIC-RELATED"/>
    <property type="match status" value="1"/>
</dbReference>
<dbReference type="PANTHER" id="PTHR34224:SF2">
    <property type="entry name" value="INTERACTOR OF CONSTITUTIVE ACTIVE ROPS 4"/>
    <property type="match status" value="1"/>
</dbReference>